<dbReference type="Gene3D" id="1.10.10.60">
    <property type="entry name" value="Homeodomain-like"/>
    <property type="match status" value="1"/>
</dbReference>
<dbReference type="GO" id="GO:0043565">
    <property type="term" value="F:sequence-specific DNA binding"/>
    <property type="evidence" value="ECO:0007669"/>
    <property type="project" value="InterPro"/>
</dbReference>
<dbReference type="GO" id="GO:0005524">
    <property type="term" value="F:ATP binding"/>
    <property type="evidence" value="ECO:0007669"/>
    <property type="project" value="UniProtKB-KW"/>
</dbReference>
<dbReference type="InterPro" id="IPR025944">
    <property type="entry name" value="Sigma_54_int_dom_CS"/>
</dbReference>
<feature type="domain" description="Sigma-54 factor interaction" evidence="6">
    <location>
        <begin position="23"/>
        <end position="251"/>
    </location>
</feature>
<dbReference type="GO" id="GO:0006355">
    <property type="term" value="P:regulation of DNA-templated transcription"/>
    <property type="evidence" value="ECO:0007669"/>
    <property type="project" value="InterPro"/>
</dbReference>
<dbReference type="FunFam" id="3.40.50.300:FF:000006">
    <property type="entry name" value="DNA-binding transcriptional regulator NtrC"/>
    <property type="match status" value="1"/>
</dbReference>
<dbReference type="Pfam" id="PF00158">
    <property type="entry name" value="Sigma54_activat"/>
    <property type="match status" value="1"/>
</dbReference>
<evidence type="ECO:0000256" key="2">
    <source>
        <dbReference type="ARBA" id="ARBA00022840"/>
    </source>
</evidence>
<dbReference type="AlphaFoldDB" id="A0AAW9QA23"/>
<dbReference type="RefSeq" id="WP_332288510.1">
    <property type="nucleotide sequence ID" value="NZ_JAZIBG010000019.1"/>
</dbReference>
<dbReference type="InterPro" id="IPR009057">
    <property type="entry name" value="Homeodomain-like_sf"/>
</dbReference>
<dbReference type="InterPro" id="IPR002078">
    <property type="entry name" value="Sigma_54_int"/>
</dbReference>
<keyword evidence="2" id="KW-0067">ATP-binding</keyword>
<dbReference type="SUPFAM" id="SSF52540">
    <property type="entry name" value="P-loop containing nucleoside triphosphate hydrolases"/>
    <property type="match status" value="1"/>
</dbReference>
<gene>
    <name evidence="7" type="ORF">V4F39_06545</name>
</gene>
<evidence type="ECO:0000256" key="1">
    <source>
        <dbReference type="ARBA" id="ARBA00022741"/>
    </source>
</evidence>
<name>A0AAW9QA23_9BURK</name>
<dbReference type="PANTHER" id="PTHR32071">
    <property type="entry name" value="TRANSCRIPTIONAL REGULATORY PROTEIN"/>
    <property type="match status" value="1"/>
</dbReference>
<protein>
    <submittedName>
        <fullName evidence="7">Sigma-54 dependent transcriptional regulator</fullName>
    </submittedName>
</protein>
<dbReference type="PROSITE" id="PS00676">
    <property type="entry name" value="SIGMA54_INTERACT_2"/>
    <property type="match status" value="1"/>
</dbReference>
<keyword evidence="4" id="KW-0238">DNA-binding</keyword>
<dbReference type="Pfam" id="PF02954">
    <property type="entry name" value="HTH_8"/>
    <property type="match status" value="1"/>
</dbReference>
<accession>A0AAW9QA23</accession>
<dbReference type="PROSITE" id="PS50045">
    <property type="entry name" value="SIGMA54_INTERACT_4"/>
    <property type="match status" value="1"/>
</dbReference>
<dbReference type="Gene3D" id="1.10.8.60">
    <property type="match status" value="1"/>
</dbReference>
<dbReference type="EMBL" id="JAZIBG010000019">
    <property type="protein sequence ID" value="MEF7613567.1"/>
    <property type="molecule type" value="Genomic_DNA"/>
</dbReference>
<sequence length="378" mass="41022">MAAHLLALPEPPPAAAPQRAKALYCHDPRSLELLAHIERLARSDATVLVTGETGTGKELVARHIHRTSGRGGPFVAINCGAFSESLIDAELFGHEAGAYTGAAGARAGWFEAANGGTLFLDEIGDLPLMHQVKLLRVLQERQVVRLGARRPVPVDVRLIAATNVDLHAAVDARRFRADLFYRLSVAPVALPPLRERRGDILPLTQHFIGVYGPKLGLAHAVFSPAAREALLAHAWPGNIRELENAVHFALLVSRDGVLQLGDLQLTRRSRPPQPEPASPAAAPPDARQRLGALFDELLGEHTASLFQAVEETLVRRAYEACNNNQVHTAQRLGVTRNTLRTLLKRHGLLLDRLTSELHEQASAYRSDKTFVAAPAPGT</sequence>
<proteinExistence type="predicted"/>
<dbReference type="PROSITE" id="PS00688">
    <property type="entry name" value="SIGMA54_INTERACT_3"/>
    <property type="match status" value="1"/>
</dbReference>
<evidence type="ECO:0000313" key="7">
    <source>
        <dbReference type="EMBL" id="MEF7613567.1"/>
    </source>
</evidence>
<dbReference type="Pfam" id="PF25601">
    <property type="entry name" value="AAA_lid_14"/>
    <property type="match status" value="1"/>
</dbReference>
<dbReference type="InterPro" id="IPR025662">
    <property type="entry name" value="Sigma_54_int_dom_ATP-bd_1"/>
</dbReference>
<comment type="caution">
    <text evidence="7">The sequence shown here is derived from an EMBL/GenBank/DDBJ whole genome shotgun (WGS) entry which is preliminary data.</text>
</comment>
<evidence type="ECO:0000256" key="4">
    <source>
        <dbReference type="ARBA" id="ARBA00023125"/>
    </source>
</evidence>
<keyword evidence="3" id="KW-0805">Transcription regulation</keyword>
<evidence type="ECO:0000313" key="8">
    <source>
        <dbReference type="Proteomes" id="UP001336250"/>
    </source>
</evidence>
<evidence type="ECO:0000256" key="5">
    <source>
        <dbReference type="ARBA" id="ARBA00023163"/>
    </source>
</evidence>
<reference evidence="7 8" key="1">
    <citation type="submission" date="2024-02" db="EMBL/GenBank/DDBJ databases">
        <title>Genome sequence of Aquincola sp. MAHUQ-54.</title>
        <authorList>
            <person name="Huq M.A."/>
        </authorList>
    </citation>
    <scope>NUCLEOTIDE SEQUENCE [LARGE SCALE GENOMIC DNA]</scope>
    <source>
        <strain evidence="7 8">MAHUQ-54</strain>
    </source>
</reference>
<dbReference type="CDD" id="cd00009">
    <property type="entry name" value="AAA"/>
    <property type="match status" value="1"/>
</dbReference>
<keyword evidence="8" id="KW-1185">Reference proteome</keyword>
<dbReference type="PANTHER" id="PTHR32071:SF21">
    <property type="entry name" value="TRANSCRIPTIONAL REGULATORY PROTEIN FLGR"/>
    <property type="match status" value="1"/>
</dbReference>
<dbReference type="InterPro" id="IPR058031">
    <property type="entry name" value="AAA_lid_NorR"/>
</dbReference>
<dbReference type="InterPro" id="IPR003593">
    <property type="entry name" value="AAA+_ATPase"/>
</dbReference>
<dbReference type="Gene3D" id="3.40.50.300">
    <property type="entry name" value="P-loop containing nucleotide triphosphate hydrolases"/>
    <property type="match status" value="1"/>
</dbReference>
<evidence type="ECO:0000256" key="3">
    <source>
        <dbReference type="ARBA" id="ARBA00023015"/>
    </source>
</evidence>
<dbReference type="InterPro" id="IPR027417">
    <property type="entry name" value="P-loop_NTPase"/>
</dbReference>
<dbReference type="SMART" id="SM00382">
    <property type="entry name" value="AAA"/>
    <property type="match status" value="1"/>
</dbReference>
<dbReference type="Proteomes" id="UP001336250">
    <property type="component" value="Unassembled WGS sequence"/>
</dbReference>
<dbReference type="InterPro" id="IPR002197">
    <property type="entry name" value="HTH_Fis"/>
</dbReference>
<dbReference type="PRINTS" id="PR01590">
    <property type="entry name" value="HTHFIS"/>
</dbReference>
<evidence type="ECO:0000259" key="6">
    <source>
        <dbReference type="PROSITE" id="PS50045"/>
    </source>
</evidence>
<organism evidence="7 8">
    <name type="scientific">Aquincola agrisoli</name>
    <dbReference type="NCBI Taxonomy" id="3119538"/>
    <lineage>
        <taxon>Bacteria</taxon>
        <taxon>Pseudomonadati</taxon>
        <taxon>Pseudomonadota</taxon>
        <taxon>Betaproteobacteria</taxon>
        <taxon>Burkholderiales</taxon>
        <taxon>Sphaerotilaceae</taxon>
        <taxon>Aquincola</taxon>
    </lineage>
</organism>
<dbReference type="PROSITE" id="PS00675">
    <property type="entry name" value="SIGMA54_INTERACT_1"/>
    <property type="match status" value="1"/>
</dbReference>
<keyword evidence="1" id="KW-0547">Nucleotide-binding</keyword>
<keyword evidence="5" id="KW-0804">Transcription</keyword>
<dbReference type="SUPFAM" id="SSF46689">
    <property type="entry name" value="Homeodomain-like"/>
    <property type="match status" value="1"/>
</dbReference>
<dbReference type="InterPro" id="IPR025943">
    <property type="entry name" value="Sigma_54_int_dom_ATP-bd_2"/>
</dbReference>